<dbReference type="GO" id="GO:0016051">
    <property type="term" value="P:carbohydrate biosynthetic process"/>
    <property type="evidence" value="ECO:0007669"/>
    <property type="project" value="InterPro"/>
</dbReference>
<keyword evidence="3" id="KW-0812">Transmembrane</keyword>
<accession>A0A010RRT7</accession>
<dbReference type="EMBL" id="AFOY02000008">
    <property type="protein sequence ID" value="EXF95131.1"/>
    <property type="molecule type" value="Genomic_DNA"/>
</dbReference>
<evidence type="ECO:0000256" key="1">
    <source>
        <dbReference type="ARBA" id="ARBA00004323"/>
    </source>
</evidence>
<dbReference type="HOGENOM" id="CLU_094945_2_0_6"/>
<comment type="caution">
    <text evidence="8">The sequence shown here is derived from an EMBL/GenBank/DDBJ whole genome shotgun (WGS) entry which is preliminary data.</text>
</comment>
<dbReference type="PANTHER" id="PTHR12137">
    <property type="entry name" value="CARBOHYDRATE SULFOTRANSFERASE"/>
    <property type="match status" value="1"/>
</dbReference>
<dbReference type="RefSeq" id="WP_019691469.1">
    <property type="nucleotide sequence ID" value="NZ_AFOY02000008.1"/>
</dbReference>
<name>A0A010RRT7_PSEFL</name>
<dbReference type="PATRIC" id="fig|1042209.11.peg.1798"/>
<protein>
    <submittedName>
        <fullName evidence="8">Sulfotransferase family</fullName>
    </submittedName>
</protein>
<evidence type="ECO:0000256" key="5">
    <source>
        <dbReference type="ARBA" id="ARBA00023034"/>
    </source>
</evidence>
<dbReference type="OrthoDB" id="288532at2"/>
<keyword evidence="7" id="KW-0325">Glycoprotein</keyword>
<keyword evidence="6" id="KW-0472">Membrane</keyword>
<dbReference type="Proteomes" id="UP000022611">
    <property type="component" value="Unassembled WGS sequence"/>
</dbReference>
<evidence type="ECO:0000256" key="7">
    <source>
        <dbReference type="ARBA" id="ARBA00023180"/>
    </source>
</evidence>
<dbReference type="Gene3D" id="3.40.50.300">
    <property type="entry name" value="P-loop containing nucleotide triphosphate hydrolases"/>
    <property type="match status" value="1"/>
</dbReference>
<gene>
    <name evidence="8" type="ORF">HK44_026175</name>
</gene>
<dbReference type="AlphaFoldDB" id="A0A010RRT7"/>
<keyword evidence="5" id="KW-0333">Golgi apparatus</keyword>
<keyword evidence="4" id="KW-1133">Transmembrane helix</keyword>
<organism evidence="8 9">
    <name type="scientific">Pseudomonas fluorescens HK44</name>
    <dbReference type="NCBI Taxonomy" id="1042209"/>
    <lineage>
        <taxon>Bacteria</taxon>
        <taxon>Pseudomonadati</taxon>
        <taxon>Pseudomonadota</taxon>
        <taxon>Gammaproteobacteria</taxon>
        <taxon>Pseudomonadales</taxon>
        <taxon>Pseudomonadaceae</taxon>
        <taxon>Pseudomonas</taxon>
    </lineage>
</organism>
<evidence type="ECO:0000313" key="9">
    <source>
        <dbReference type="Proteomes" id="UP000022611"/>
    </source>
</evidence>
<dbReference type="Pfam" id="PF03567">
    <property type="entry name" value="Sulfotransfer_2"/>
    <property type="match status" value="1"/>
</dbReference>
<evidence type="ECO:0000256" key="3">
    <source>
        <dbReference type="ARBA" id="ARBA00022692"/>
    </source>
</evidence>
<dbReference type="GO" id="GO:0008146">
    <property type="term" value="F:sulfotransferase activity"/>
    <property type="evidence" value="ECO:0007669"/>
    <property type="project" value="InterPro"/>
</dbReference>
<dbReference type="InterPro" id="IPR027417">
    <property type="entry name" value="P-loop_NTPase"/>
</dbReference>
<dbReference type="SUPFAM" id="SSF52540">
    <property type="entry name" value="P-loop containing nucleoside triphosphate hydrolases"/>
    <property type="match status" value="1"/>
</dbReference>
<evidence type="ECO:0000256" key="4">
    <source>
        <dbReference type="ARBA" id="ARBA00022989"/>
    </source>
</evidence>
<reference evidence="8 9" key="1">
    <citation type="journal article" date="2011" name="J. Bacteriol.">
        <title>Draft genome sequence of the polycyclic aromatic hydrocarbon-degrading, genetically engineered bioluminescent bioreporter Pseudomonas fluorescens HK44.</title>
        <authorList>
            <person name="Chauhan A."/>
            <person name="Layton A.C."/>
            <person name="Williams D.E."/>
            <person name="Smartt A.E."/>
            <person name="Ripp S."/>
            <person name="Karpinets T.V."/>
            <person name="Brown S.D."/>
            <person name="Sayler G.S."/>
        </authorList>
    </citation>
    <scope>NUCLEOTIDE SEQUENCE [LARGE SCALE GENOMIC DNA]</scope>
    <source>
        <strain evidence="8 9">HK44</strain>
    </source>
</reference>
<evidence type="ECO:0000256" key="6">
    <source>
        <dbReference type="ARBA" id="ARBA00023136"/>
    </source>
</evidence>
<dbReference type="GO" id="GO:0016020">
    <property type="term" value="C:membrane"/>
    <property type="evidence" value="ECO:0007669"/>
    <property type="project" value="InterPro"/>
</dbReference>
<sequence>MLQRFLWKLLPKQQRAFLLGRLSVRDRQVVNKAMSGNVHFPQAFQQRSCVFIHIPKCAGSSVCSALFDGWMPGHLPLYWYEQQFSEQFSSSFKFTFVRDPLERAYSAYAFLRGNELGERDRRSQALVRHYRDFDDFIGRWLHPENVQKQLHFAPQTDFMVDSMGYMAMDFVGHQEHLDRDFQVLCEQLGVVSSLPHMNGSQHRQSAAVRDFCSVRTRRLVRRVYERDYEMLGYE</sequence>
<dbReference type="PANTHER" id="PTHR12137:SF54">
    <property type="entry name" value="CARBOHYDRATE SULFOTRANSFERASE"/>
    <property type="match status" value="1"/>
</dbReference>
<proteinExistence type="predicted"/>
<evidence type="ECO:0000313" key="8">
    <source>
        <dbReference type="EMBL" id="EXF95131.1"/>
    </source>
</evidence>
<dbReference type="InterPro" id="IPR018011">
    <property type="entry name" value="Carb_sulfotrans_8-10"/>
</dbReference>
<keyword evidence="2 8" id="KW-0808">Transferase</keyword>
<comment type="subcellular location">
    <subcellularLocation>
        <location evidence="1">Golgi apparatus membrane</location>
        <topology evidence="1">Single-pass type II membrane protein</topology>
    </subcellularLocation>
</comment>
<evidence type="ECO:0000256" key="2">
    <source>
        <dbReference type="ARBA" id="ARBA00022679"/>
    </source>
</evidence>
<dbReference type="eggNOG" id="COG1943">
    <property type="taxonomic scope" value="Bacteria"/>
</dbReference>
<dbReference type="InterPro" id="IPR005331">
    <property type="entry name" value="Sulfotransferase"/>
</dbReference>